<accession>A0A0R1E0Y5</accession>
<keyword evidence="1" id="KW-0812">Transmembrane</keyword>
<feature type="transmembrane region" description="Helical" evidence="1">
    <location>
        <begin position="44"/>
        <end position="66"/>
    </location>
</feature>
<name>A0A0R1E0Y5_DROYA</name>
<dbReference type="Proteomes" id="UP000002282">
    <property type="component" value="Chromosome 3R"/>
</dbReference>
<keyword evidence="1" id="KW-0472">Membrane</keyword>
<dbReference type="SMR" id="A0A0R1E0Y5"/>
<keyword evidence="1" id="KW-1133">Transmembrane helix</keyword>
<gene>
    <name evidence="2" type="primary">Dyak\GE27869</name>
    <name evidence="2" type="synonym">GE27869</name>
    <name evidence="2" type="ORF">Dyak_GE27869</name>
</gene>
<reference evidence="2 3" key="2">
    <citation type="journal article" date="2007" name="PLoS Biol.">
        <title>Principles of genome evolution in the Drosophila melanogaster species group.</title>
        <authorList>
            <person name="Ranz J.M."/>
            <person name="Maurin D."/>
            <person name="Chan Y.S."/>
            <person name="von Grotthuss M."/>
            <person name="Hillier L.W."/>
            <person name="Roote J."/>
            <person name="Ashburner M."/>
            <person name="Bergman C.M."/>
        </authorList>
    </citation>
    <scope>NUCLEOTIDE SEQUENCE [LARGE SCALE GENOMIC DNA]</scope>
    <source>
        <strain evidence="3">Tai18E2 / Tucson 14021-0261.01</strain>
    </source>
</reference>
<proteinExistence type="predicted"/>
<evidence type="ECO:0000313" key="2">
    <source>
        <dbReference type="EMBL" id="KRK02918.1"/>
    </source>
</evidence>
<evidence type="ECO:0000256" key="1">
    <source>
        <dbReference type="SAM" id="Phobius"/>
    </source>
</evidence>
<evidence type="ECO:0000313" key="3">
    <source>
        <dbReference type="Proteomes" id="UP000002282"/>
    </source>
</evidence>
<reference evidence="2 3" key="1">
    <citation type="journal article" date="2007" name="Nature">
        <title>Evolution of genes and genomes on the Drosophila phylogeny.</title>
        <authorList>
            <consortium name="Drosophila 12 Genomes Consortium"/>
            <person name="Clark A.G."/>
            <person name="Eisen M.B."/>
            <person name="Smith D.R."/>
            <person name="Bergman C.M."/>
            <person name="Oliver B."/>
            <person name="Markow T.A."/>
            <person name="Kaufman T.C."/>
            <person name="Kellis M."/>
            <person name="Gelbart W."/>
            <person name="Iyer V.N."/>
            <person name="Pollard D.A."/>
            <person name="Sackton T.B."/>
            <person name="Larracuente A.M."/>
            <person name="Singh N.D."/>
            <person name="Abad J.P."/>
            <person name="Abt D.N."/>
            <person name="Adryan B."/>
            <person name="Aguade M."/>
            <person name="Akashi H."/>
            <person name="Anderson W.W."/>
            <person name="Aquadro C.F."/>
            <person name="Ardell D.H."/>
            <person name="Arguello R."/>
            <person name="Artieri C.G."/>
            <person name="Barbash D.A."/>
            <person name="Barker D."/>
            <person name="Barsanti P."/>
            <person name="Batterham P."/>
            <person name="Batzoglou S."/>
            <person name="Begun D."/>
            <person name="Bhutkar A."/>
            <person name="Blanco E."/>
            <person name="Bosak S.A."/>
            <person name="Bradley R.K."/>
            <person name="Brand A.D."/>
            <person name="Brent M.R."/>
            <person name="Brooks A.N."/>
            <person name="Brown R.H."/>
            <person name="Butlin R.K."/>
            <person name="Caggese C."/>
            <person name="Calvi B.R."/>
            <person name="Bernardo de Carvalho A."/>
            <person name="Caspi A."/>
            <person name="Castrezana S."/>
            <person name="Celniker S.E."/>
            <person name="Chang J.L."/>
            <person name="Chapple C."/>
            <person name="Chatterji S."/>
            <person name="Chinwalla A."/>
            <person name="Civetta A."/>
            <person name="Clifton S.W."/>
            <person name="Comeron J.M."/>
            <person name="Costello J.C."/>
            <person name="Coyne J.A."/>
            <person name="Daub J."/>
            <person name="David R.G."/>
            <person name="Delcher A.L."/>
            <person name="Delehaunty K."/>
            <person name="Do C.B."/>
            <person name="Ebling H."/>
            <person name="Edwards K."/>
            <person name="Eickbush T."/>
            <person name="Evans J.D."/>
            <person name="Filipski A."/>
            <person name="Findeiss S."/>
            <person name="Freyhult E."/>
            <person name="Fulton L."/>
            <person name="Fulton R."/>
            <person name="Garcia A.C."/>
            <person name="Gardiner A."/>
            <person name="Garfield D.A."/>
            <person name="Garvin B.E."/>
            <person name="Gibson G."/>
            <person name="Gilbert D."/>
            <person name="Gnerre S."/>
            <person name="Godfrey J."/>
            <person name="Good R."/>
            <person name="Gotea V."/>
            <person name="Gravely B."/>
            <person name="Greenberg A.J."/>
            <person name="Griffiths-Jones S."/>
            <person name="Gross S."/>
            <person name="Guigo R."/>
            <person name="Gustafson E.A."/>
            <person name="Haerty W."/>
            <person name="Hahn M.W."/>
            <person name="Halligan D.L."/>
            <person name="Halpern A.L."/>
            <person name="Halter G.M."/>
            <person name="Han M.V."/>
            <person name="Heger A."/>
            <person name="Hillier L."/>
            <person name="Hinrichs A.S."/>
            <person name="Holmes I."/>
            <person name="Hoskins R.A."/>
            <person name="Hubisz M.J."/>
            <person name="Hultmark D."/>
            <person name="Huntley M.A."/>
            <person name="Jaffe D.B."/>
            <person name="Jagadeeshan S."/>
            <person name="Jeck W.R."/>
            <person name="Johnson J."/>
            <person name="Jones C.D."/>
            <person name="Jordan W.C."/>
            <person name="Karpen G.H."/>
            <person name="Kataoka E."/>
            <person name="Keightley P.D."/>
            <person name="Kheradpour P."/>
            <person name="Kirkness E.F."/>
            <person name="Koerich L.B."/>
            <person name="Kristiansen K."/>
            <person name="Kudrna D."/>
            <person name="Kulathinal R.J."/>
            <person name="Kumar S."/>
            <person name="Kwok R."/>
            <person name="Lander E."/>
            <person name="Langley C.H."/>
            <person name="Lapoint R."/>
            <person name="Lazzaro B.P."/>
            <person name="Lee S.J."/>
            <person name="Levesque L."/>
            <person name="Li R."/>
            <person name="Lin C.F."/>
            <person name="Lin M.F."/>
            <person name="Lindblad-Toh K."/>
            <person name="Llopart A."/>
            <person name="Long M."/>
            <person name="Low L."/>
            <person name="Lozovsky E."/>
            <person name="Lu J."/>
            <person name="Luo M."/>
            <person name="Machado C.A."/>
            <person name="Makalowski W."/>
            <person name="Marzo M."/>
            <person name="Matsuda M."/>
            <person name="Matzkin L."/>
            <person name="McAllister B."/>
            <person name="McBride C.S."/>
            <person name="McKernan B."/>
            <person name="McKernan K."/>
            <person name="Mendez-Lago M."/>
            <person name="Minx P."/>
            <person name="Mollenhauer M.U."/>
            <person name="Montooth K."/>
            <person name="Mount S.M."/>
            <person name="Mu X."/>
            <person name="Myers E."/>
            <person name="Negre B."/>
            <person name="Newfeld S."/>
            <person name="Nielsen R."/>
            <person name="Noor M.A."/>
            <person name="O'Grady P."/>
            <person name="Pachter L."/>
            <person name="Papaceit M."/>
            <person name="Parisi M.J."/>
            <person name="Parisi M."/>
            <person name="Parts L."/>
            <person name="Pedersen J.S."/>
            <person name="Pesole G."/>
            <person name="Phillippy A.M."/>
            <person name="Ponting C.P."/>
            <person name="Pop M."/>
            <person name="Porcelli D."/>
            <person name="Powell J.R."/>
            <person name="Prohaska S."/>
            <person name="Pruitt K."/>
            <person name="Puig M."/>
            <person name="Quesneville H."/>
            <person name="Ram K.R."/>
            <person name="Rand D."/>
            <person name="Rasmussen M.D."/>
            <person name="Reed L.K."/>
            <person name="Reenan R."/>
            <person name="Reily A."/>
            <person name="Remington K.A."/>
            <person name="Rieger T.T."/>
            <person name="Ritchie M.G."/>
            <person name="Robin C."/>
            <person name="Rogers Y.H."/>
            <person name="Rohde C."/>
            <person name="Rozas J."/>
            <person name="Rubenfield M.J."/>
            <person name="Ruiz A."/>
            <person name="Russo S."/>
            <person name="Salzberg S.L."/>
            <person name="Sanchez-Gracia A."/>
            <person name="Saranga D.J."/>
            <person name="Sato H."/>
            <person name="Schaeffer S.W."/>
            <person name="Schatz M.C."/>
            <person name="Schlenke T."/>
            <person name="Schwartz R."/>
            <person name="Segarra C."/>
            <person name="Singh R.S."/>
            <person name="Sirot L."/>
            <person name="Sirota M."/>
            <person name="Sisneros N.B."/>
            <person name="Smith C.D."/>
            <person name="Smith T.F."/>
            <person name="Spieth J."/>
            <person name="Stage D.E."/>
            <person name="Stark A."/>
            <person name="Stephan W."/>
            <person name="Strausberg R.L."/>
            <person name="Strempel S."/>
            <person name="Sturgill D."/>
            <person name="Sutton G."/>
            <person name="Sutton G.G."/>
            <person name="Tao W."/>
            <person name="Teichmann S."/>
            <person name="Tobari Y.N."/>
            <person name="Tomimura Y."/>
            <person name="Tsolas J.M."/>
            <person name="Valente V.L."/>
            <person name="Venter E."/>
            <person name="Venter J.C."/>
            <person name="Vicario S."/>
            <person name="Vieira F.G."/>
            <person name="Vilella A.J."/>
            <person name="Villasante A."/>
            <person name="Walenz B."/>
            <person name="Wang J."/>
            <person name="Wasserman M."/>
            <person name="Watts T."/>
            <person name="Wilson D."/>
            <person name="Wilson R.K."/>
            <person name="Wing R.A."/>
            <person name="Wolfner M.F."/>
            <person name="Wong A."/>
            <person name="Wong G.K."/>
            <person name="Wu C.I."/>
            <person name="Wu G."/>
            <person name="Yamamoto D."/>
            <person name="Yang H.P."/>
            <person name="Yang S.P."/>
            <person name="Yorke J.A."/>
            <person name="Yoshida K."/>
            <person name="Zdobnov E."/>
            <person name="Zhang P."/>
            <person name="Zhang Y."/>
            <person name="Zimin A.V."/>
            <person name="Baldwin J."/>
            <person name="Abdouelleil A."/>
            <person name="Abdulkadir J."/>
            <person name="Abebe A."/>
            <person name="Abera B."/>
            <person name="Abreu J."/>
            <person name="Acer S.C."/>
            <person name="Aftuck L."/>
            <person name="Alexander A."/>
            <person name="An P."/>
            <person name="Anderson E."/>
            <person name="Anderson S."/>
            <person name="Arachi H."/>
            <person name="Azer M."/>
            <person name="Bachantsang P."/>
            <person name="Barry A."/>
            <person name="Bayul T."/>
            <person name="Berlin A."/>
            <person name="Bessette D."/>
            <person name="Bloom T."/>
            <person name="Blye J."/>
            <person name="Boguslavskiy L."/>
            <person name="Bonnet C."/>
            <person name="Boukhgalter B."/>
            <person name="Bourzgui I."/>
            <person name="Brown A."/>
            <person name="Cahill P."/>
            <person name="Channer S."/>
            <person name="Cheshatsang Y."/>
            <person name="Chuda L."/>
            <person name="Citroen M."/>
            <person name="Collymore A."/>
            <person name="Cooke P."/>
            <person name="Costello M."/>
            <person name="D'Aco K."/>
            <person name="Daza R."/>
            <person name="De Haan G."/>
            <person name="DeGray S."/>
            <person name="DeMaso C."/>
            <person name="Dhargay N."/>
            <person name="Dooley K."/>
            <person name="Dooley E."/>
            <person name="Doricent M."/>
            <person name="Dorje P."/>
            <person name="Dorjee K."/>
            <person name="Dupes A."/>
            <person name="Elong R."/>
            <person name="Falk J."/>
            <person name="Farina A."/>
            <person name="Faro S."/>
            <person name="Ferguson D."/>
            <person name="Fisher S."/>
            <person name="Foley C.D."/>
            <person name="Franke A."/>
            <person name="Friedrich D."/>
            <person name="Gadbois L."/>
            <person name="Gearin G."/>
            <person name="Gearin C.R."/>
            <person name="Giannoukos G."/>
            <person name="Goode T."/>
            <person name="Graham J."/>
            <person name="Grandbois E."/>
            <person name="Grewal S."/>
            <person name="Gyaltsen K."/>
            <person name="Hafez N."/>
            <person name="Hagos B."/>
            <person name="Hall J."/>
            <person name="Henson C."/>
            <person name="Hollinger A."/>
            <person name="Honan T."/>
            <person name="Huard M.D."/>
            <person name="Hughes L."/>
            <person name="Hurhula B."/>
            <person name="Husby M.E."/>
            <person name="Kamat A."/>
            <person name="Kanga B."/>
            <person name="Kashin S."/>
            <person name="Khazanovich D."/>
            <person name="Kisner P."/>
            <person name="Lance K."/>
            <person name="Lara M."/>
            <person name="Lee W."/>
            <person name="Lennon N."/>
            <person name="Letendre F."/>
            <person name="LeVine R."/>
            <person name="Lipovsky A."/>
            <person name="Liu X."/>
            <person name="Liu J."/>
            <person name="Liu S."/>
            <person name="Lokyitsang T."/>
            <person name="Lokyitsang Y."/>
            <person name="Lubonja R."/>
            <person name="Lui A."/>
            <person name="MacDonald P."/>
            <person name="Magnisalis V."/>
            <person name="Maru K."/>
            <person name="Matthews C."/>
            <person name="McCusker W."/>
            <person name="McDonough S."/>
            <person name="Mehta T."/>
            <person name="Meldrim J."/>
            <person name="Meneus L."/>
            <person name="Mihai O."/>
            <person name="Mihalev A."/>
            <person name="Mihova T."/>
            <person name="Mittelman R."/>
            <person name="Mlenga V."/>
            <person name="Montmayeur A."/>
            <person name="Mulrain L."/>
            <person name="Navidi A."/>
            <person name="Naylor J."/>
            <person name="Negash T."/>
            <person name="Nguyen T."/>
            <person name="Nguyen N."/>
            <person name="Nicol R."/>
            <person name="Norbu C."/>
            <person name="Norbu N."/>
            <person name="Novod N."/>
            <person name="O'Neill B."/>
            <person name="Osman S."/>
            <person name="Markiewicz E."/>
            <person name="Oyono O.L."/>
            <person name="Patti C."/>
            <person name="Phunkhang P."/>
            <person name="Pierre F."/>
            <person name="Priest M."/>
            <person name="Raghuraman S."/>
            <person name="Rege F."/>
            <person name="Reyes R."/>
            <person name="Rise C."/>
            <person name="Rogov P."/>
            <person name="Ross K."/>
            <person name="Ryan E."/>
            <person name="Settipalli S."/>
            <person name="Shea T."/>
            <person name="Sherpa N."/>
            <person name="Shi L."/>
            <person name="Shih D."/>
            <person name="Sparrow T."/>
            <person name="Spaulding J."/>
            <person name="Stalker J."/>
            <person name="Stange-Thomann N."/>
            <person name="Stavropoulos S."/>
            <person name="Stone C."/>
            <person name="Strader C."/>
            <person name="Tesfaye S."/>
            <person name="Thomson T."/>
            <person name="Thoulutsang Y."/>
            <person name="Thoulutsang D."/>
            <person name="Topham K."/>
            <person name="Topping I."/>
            <person name="Tsamla T."/>
            <person name="Vassiliev H."/>
            <person name="Vo A."/>
            <person name="Wangchuk T."/>
            <person name="Wangdi T."/>
            <person name="Weiand M."/>
            <person name="Wilkinson J."/>
            <person name="Wilson A."/>
            <person name="Yadav S."/>
            <person name="Young G."/>
            <person name="Yu Q."/>
            <person name="Zembek L."/>
            <person name="Zhong D."/>
            <person name="Zimmer A."/>
            <person name="Zwirko Z."/>
            <person name="Jaffe D.B."/>
            <person name="Alvarez P."/>
            <person name="Brockman W."/>
            <person name="Butler J."/>
            <person name="Chin C."/>
            <person name="Gnerre S."/>
            <person name="Grabherr M."/>
            <person name="Kleber M."/>
            <person name="Mauceli E."/>
            <person name="MacCallum I."/>
        </authorList>
    </citation>
    <scope>NUCLEOTIDE SEQUENCE [LARGE SCALE GENOMIC DNA]</scope>
    <source>
        <strain evidence="3">Tai18E2 / Tucson 14021-0261.01</strain>
    </source>
</reference>
<dbReference type="EMBL" id="CM000160">
    <property type="protein sequence ID" value="KRK02918.1"/>
    <property type="molecule type" value="Genomic_DNA"/>
</dbReference>
<keyword evidence="3" id="KW-1185">Reference proteome</keyword>
<organism evidence="2 3">
    <name type="scientific">Drosophila yakuba</name>
    <name type="common">Fruit fly</name>
    <dbReference type="NCBI Taxonomy" id="7245"/>
    <lineage>
        <taxon>Eukaryota</taxon>
        <taxon>Metazoa</taxon>
        <taxon>Ecdysozoa</taxon>
        <taxon>Arthropoda</taxon>
        <taxon>Hexapoda</taxon>
        <taxon>Insecta</taxon>
        <taxon>Pterygota</taxon>
        <taxon>Neoptera</taxon>
        <taxon>Endopterygota</taxon>
        <taxon>Diptera</taxon>
        <taxon>Brachycera</taxon>
        <taxon>Muscomorpha</taxon>
        <taxon>Ephydroidea</taxon>
        <taxon>Drosophilidae</taxon>
        <taxon>Drosophila</taxon>
        <taxon>Sophophora</taxon>
    </lineage>
</organism>
<sequence length="74" mass="8574">MLYSCTRALYIKSVNLHRTHQRMIPGVTSKTDILARRLFDSIILPLYCLHYISLPLMVTICVILQFDISESLFS</sequence>
<protein>
    <submittedName>
        <fullName evidence="2">Uncharacterized protein, isoform A</fullName>
    </submittedName>
</protein>
<dbReference type="AlphaFoldDB" id="A0A0R1E0Y5"/>